<evidence type="ECO:0000313" key="3">
    <source>
        <dbReference type="Proteomes" id="UP000603453"/>
    </source>
</evidence>
<dbReference type="Pfam" id="PF25757">
    <property type="entry name" value="TPR_DNAAF5"/>
    <property type="match status" value="1"/>
</dbReference>
<keyword evidence="3" id="KW-1185">Reference proteome</keyword>
<name>A0A8H7QPA7_9FUNG</name>
<dbReference type="SUPFAM" id="SSF48371">
    <property type="entry name" value="ARM repeat"/>
    <property type="match status" value="1"/>
</dbReference>
<dbReference type="PANTHER" id="PTHR16216:SF2">
    <property type="entry name" value="DYNEIN AXONEMAL ASSEMBLY FACTOR 5"/>
    <property type="match status" value="1"/>
</dbReference>
<protein>
    <recommendedName>
        <fullName evidence="1">Dynein axonemal assembly factor 5 TPR repeats domain-containing protein</fullName>
    </recommendedName>
</protein>
<proteinExistence type="predicted"/>
<gene>
    <name evidence="2" type="ORF">INT47_011477</name>
</gene>
<sequence length="473" mass="52942">MSNESTETIIQSLNPHLTTLADTSTRDRPVKRRAMEAVKKETLQIKTWTNASSAAADLLAHLVDSLLPCTESAIESIREQTVGILDSLIAKCEQGGIDNTVVEKLLRSALKRMQEEGTEEIRVGWMDLCTTLLRQLKKITVTLSELMLDIAQMAGKDAFSEVLQRDAKFILLYAQTQPKSTDYACERMIRLTVPLLVHRHTAVRVLGIKAMEGVLLASPKGLHLLFEESPERQPIVPALVYDASPLVRDHLFLSLGKLLCDWSPRDRYQYGERILPIIFQGTFDELPSVQVTCKSSLSGVGQSCARDLFEADIIHEMPTDQALSETIVRQETALDALCLLLEYAHLDDIVKNIKKTLHYLMLVYVNKPEVRDRVCKILEQLGLVLPSADIFLDVLLGRLDKTSLTLEGNGASTVAVTMAFLNTLVRSSDTTSFKRIDLVLKKPFVQAYIKENREALEEYEIIKARIANLPSRG</sequence>
<dbReference type="Gene3D" id="1.25.10.10">
    <property type="entry name" value="Leucine-rich Repeat Variant"/>
    <property type="match status" value="1"/>
</dbReference>
<organism evidence="2 3">
    <name type="scientific">Mucor saturninus</name>
    <dbReference type="NCBI Taxonomy" id="64648"/>
    <lineage>
        <taxon>Eukaryota</taxon>
        <taxon>Fungi</taxon>
        <taxon>Fungi incertae sedis</taxon>
        <taxon>Mucoromycota</taxon>
        <taxon>Mucoromycotina</taxon>
        <taxon>Mucoromycetes</taxon>
        <taxon>Mucorales</taxon>
        <taxon>Mucorineae</taxon>
        <taxon>Mucoraceae</taxon>
        <taxon>Mucor</taxon>
    </lineage>
</organism>
<evidence type="ECO:0000313" key="2">
    <source>
        <dbReference type="EMBL" id="KAG2195972.1"/>
    </source>
</evidence>
<dbReference type="InterPro" id="IPR057978">
    <property type="entry name" value="TPR_DAAF5"/>
</dbReference>
<accession>A0A8H7QPA7</accession>
<dbReference type="PANTHER" id="PTHR16216">
    <property type="entry name" value="DYNEIN ASSEMBLY FACTOR 5, AXONEMAL"/>
    <property type="match status" value="1"/>
</dbReference>
<dbReference type="OrthoDB" id="2281403at2759"/>
<reference evidence="2" key="1">
    <citation type="submission" date="2020-12" db="EMBL/GenBank/DDBJ databases">
        <title>Metabolic potential, ecology and presence of endohyphal bacteria is reflected in genomic diversity of Mucoromycotina.</title>
        <authorList>
            <person name="Muszewska A."/>
            <person name="Okrasinska A."/>
            <person name="Steczkiewicz K."/>
            <person name="Drgas O."/>
            <person name="Orlowska M."/>
            <person name="Perlinska-Lenart U."/>
            <person name="Aleksandrzak-Piekarczyk T."/>
            <person name="Szatraj K."/>
            <person name="Zielenkiewicz U."/>
            <person name="Pilsyk S."/>
            <person name="Malc E."/>
            <person name="Mieczkowski P."/>
            <person name="Kruszewska J.S."/>
            <person name="Biernat P."/>
            <person name="Pawlowska J."/>
        </authorList>
    </citation>
    <scope>NUCLEOTIDE SEQUENCE</scope>
    <source>
        <strain evidence="2">WA0000017839</strain>
    </source>
</reference>
<evidence type="ECO:0000259" key="1">
    <source>
        <dbReference type="Pfam" id="PF25757"/>
    </source>
</evidence>
<dbReference type="InterPro" id="IPR016024">
    <property type="entry name" value="ARM-type_fold"/>
</dbReference>
<dbReference type="Proteomes" id="UP000603453">
    <property type="component" value="Unassembled WGS sequence"/>
</dbReference>
<dbReference type="AlphaFoldDB" id="A0A8H7QPA7"/>
<dbReference type="InterPro" id="IPR052623">
    <property type="entry name" value="DAAF5"/>
</dbReference>
<dbReference type="EMBL" id="JAEPRD010000156">
    <property type="protein sequence ID" value="KAG2195972.1"/>
    <property type="molecule type" value="Genomic_DNA"/>
</dbReference>
<dbReference type="InterPro" id="IPR011989">
    <property type="entry name" value="ARM-like"/>
</dbReference>
<feature type="domain" description="Dynein axonemal assembly factor 5 TPR repeats" evidence="1">
    <location>
        <begin position="26"/>
        <end position="303"/>
    </location>
</feature>
<comment type="caution">
    <text evidence="2">The sequence shown here is derived from an EMBL/GenBank/DDBJ whole genome shotgun (WGS) entry which is preliminary data.</text>
</comment>